<dbReference type="InterPro" id="IPR001296">
    <property type="entry name" value="Glyco_trans_1"/>
</dbReference>
<organism evidence="2 3">
    <name type="scientific">Shewanella insulae</name>
    <dbReference type="NCBI Taxonomy" id="2681496"/>
    <lineage>
        <taxon>Bacteria</taxon>
        <taxon>Pseudomonadati</taxon>
        <taxon>Pseudomonadota</taxon>
        <taxon>Gammaproteobacteria</taxon>
        <taxon>Alteromonadales</taxon>
        <taxon>Shewanellaceae</taxon>
        <taxon>Shewanella</taxon>
    </lineage>
</organism>
<keyword evidence="2" id="KW-0808">Transferase</keyword>
<accession>A0A6L7I281</accession>
<gene>
    <name evidence="2" type="ORF">GNT65_12140</name>
</gene>
<dbReference type="EMBL" id="WRPA01000010">
    <property type="protein sequence ID" value="MXR69411.1"/>
    <property type="molecule type" value="Genomic_DNA"/>
</dbReference>
<evidence type="ECO:0000313" key="2">
    <source>
        <dbReference type="EMBL" id="MXR69411.1"/>
    </source>
</evidence>
<keyword evidence="3" id="KW-1185">Reference proteome</keyword>
<reference evidence="2 3" key="1">
    <citation type="submission" date="2019-12" db="EMBL/GenBank/DDBJ databases">
        <title>Shewanella insulae sp. nov., isolated from a tidal flat.</title>
        <authorList>
            <person name="Yoon J.-H."/>
        </authorList>
    </citation>
    <scope>NUCLEOTIDE SEQUENCE [LARGE SCALE GENOMIC DNA]</scope>
    <source>
        <strain evidence="2 3">JBTF-M18</strain>
    </source>
</reference>
<comment type="caution">
    <text evidence="2">The sequence shown here is derived from an EMBL/GenBank/DDBJ whole genome shotgun (WGS) entry which is preliminary data.</text>
</comment>
<sequence length="394" mass="43900">MKIIAFVGETFESFGGYYYTKPTSAAFLQDAVGMDQVFVCSPTVIAAEQPTRFSTKVASDHFHTFPKYSSTKDFVLKSLVNPGFFKRYAKAADDVIRQHPGAYFWIRTPSVGSIVFGLRALKAGEKVLHHMCADASNTWRDAKYSAFEKVFGYVLSRYIRHKLKQICRHSNTVNLCTGNALEDFSKKYAPDRTVQFVDVMVKPPKQLVEKPVTPGFLNLLFVGRIVEDKGVLDLLHVASRLGDQCHVTIVGDGPDLDKAKSLAAQLCLAGKVMFTGQLPHQQLSDIYNQSDLVVVPSNNHYEGFPRVIMEAWSHHKPVVVADVGGIRAFVKDGENGLIFAPGNVEQFYQSVAKIVADATLYTRLRQGAKVMASQSLQTYWLNVLRTKLVQHNDA</sequence>
<dbReference type="CDD" id="cd03801">
    <property type="entry name" value="GT4_PimA-like"/>
    <property type="match status" value="1"/>
</dbReference>
<feature type="domain" description="Glycosyl transferase family 1" evidence="1">
    <location>
        <begin position="219"/>
        <end position="369"/>
    </location>
</feature>
<dbReference type="GO" id="GO:0016757">
    <property type="term" value="F:glycosyltransferase activity"/>
    <property type="evidence" value="ECO:0007669"/>
    <property type="project" value="InterPro"/>
</dbReference>
<dbReference type="Gene3D" id="3.40.50.2000">
    <property type="entry name" value="Glycogen Phosphorylase B"/>
    <property type="match status" value="2"/>
</dbReference>
<dbReference type="AlphaFoldDB" id="A0A6L7I281"/>
<dbReference type="SUPFAM" id="SSF53756">
    <property type="entry name" value="UDP-Glycosyltransferase/glycogen phosphorylase"/>
    <property type="match status" value="1"/>
</dbReference>
<dbReference type="Pfam" id="PF00534">
    <property type="entry name" value="Glycos_transf_1"/>
    <property type="match status" value="1"/>
</dbReference>
<evidence type="ECO:0000313" key="3">
    <source>
        <dbReference type="Proteomes" id="UP000474778"/>
    </source>
</evidence>
<dbReference type="PANTHER" id="PTHR45947:SF3">
    <property type="entry name" value="SULFOQUINOVOSYL TRANSFERASE SQD2"/>
    <property type="match status" value="1"/>
</dbReference>
<dbReference type="InterPro" id="IPR050194">
    <property type="entry name" value="Glycosyltransferase_grp1"/>
</dbReference>
<evidence type="ECO:0000259" key="1">
    <source>
        <dbReference type="Pfam" id="PF00534"/>
    </source>
</evidence>
<name>A0A6L7I281_9GAMM</name>
<proteinExistence type="predicted"/>
<protein>
    <submittedName>
        <fullName evidence="2">Glycosyltransferase</fullName>
    </submittedName>
</protein>
<dbReference type="PANTHER" id="PTHR45947">
    <property type="entry name" value="SULFOQUINOVOSYL TRANSFERASE SQD2"/>
    <property type="match status" value="1"/>
</dbReference>
<dbReference type="Proteomes" id="UP000474778">
    <property type="component" value="Unassembled WGS sequence"/>
</dbReference>
<dbReference type="RefSeq" id="WP_160796546.1">
    <property type="nucleotide sequence ID" value="NZ_WRPA01000010.1"/>
</dbReference>